<evidence type="ECO:0000313" key="9">
    <source>
        <dbReference type="EMBL" id="SDM64130.1"/>
    </source>
</evidence>
<feature type="transmembrane region" description="Helical" evidence="6">
    <location>
        <begin position="335"/>
        <end position="362"/>
    </location>
</feature>
<dbReference type="GO" id="GO:0005886">
    <property type="term" value="C:plasma membrane"/>
    <property type="evidence" value="ECO:0007669"/>
    <property type="project" value="UniProtKB-SubCell"/>
</dbReference>
<feature type="transmembrane region" description="Helical" evidence="6">
    <location>
        <begin position="717"/>
        <end position="749"/>
    </location>
</feature>
<feature type="transmembrane region" description="Helical" evidence="6">
    <location>
        <begin position="681"/>
        <end position="705"/>
    </location>
</feature>
<evidence type="ECO:0000256" key="6">
    <source>
        <dbReference type="SAM" id="Phobius"/>
    </source>
</evidence>
<dbReference type="Pfam" id="PF02687">
    <property type="entry name" value="FtsX"/>
    <property type="match status" value="2"/>
</dbReference>
<dbReference type="InterPro" id="IPR003838">
    <property type="entry name" value="ABC3_permease_C"/>
</dbReference>
<dbReference type="GO" id="GO:0022857">
    <property type="term" value="F:transmembrane transporter activity"/>
    <property type="evidence" value="ECO:0007669"/>
    <property type="project" value="TreeGrafter"/>
</dbReference>
<sequence>MLRNYLLIAWRNLLSNKVFSLINILGLAFGIAACLLIAFFVWDELAYDAYHPEGERVFRVYNESTEEESGTVKFHVTVPPMFAPTLDEFAEVESTCRVLMALNYLPLFSQGKRQIYEPNGLFVDSTFLELLALPLRYGDAATALTEPNTLVLSRPLAEKYFGPANPVGNTLLLDGVTMRVTGVLTDLPARMHLAPSFLLPMATFVTYVEPERMESWRWQQFFTYIKLRKGVEAQAVEARLQSVVKAQAWPQTQSSGSHYLPFLQPLRQIHLHSSQFVWEIAERGNIAHVRALTLVGLFLLLIAGINFVNLSTARATRRAREVGVRKTNGALRSQLILQFTSEALLVAGLAFSVAMAMVQGTLPWLRNFTEKNLGAELLRQPLFWVLLLGSVLVLGVLAGFYPAWVLSAYQPIRVLKGKLESSGRQSVFLRQGLVVTQFALSALLILSTLIIQRQVDYLQHSDLGFQKEQLLVLPLRGALGAQLESVKEELLRRPHILAATAGYGLPGDALATDAVKLPGREGELTAAVFTVDHDYVKTLGLEVAAGRDLSREYPSDEHSAFLLNETAVKSFGFGTPKEALGQRLDWDMWGKDSLKQGTVVGVVRDFHFKSLREKVAPAVLHIYPEAYATLSLRLEAKGLSQTLAFLEEKWHEWVPDQPFTYKFLDENFEAMYRSERRVGTLFRGFTALALFVALLGLVGLVIFTTEQRIREIGIRKVFGASVLQVVTTLARDFVGVIVLGVGLGLPIAYFATQNWLGEFAYRIQPGWELFVGTGILILSVALLTMVYQFRKAALANPVDTLRYE</sequence>
<evidence type="ECO:0000259" key="8">
    <source>
        <dbReference type="Pfam" id="PF12704"/>
    </source>
</evidence>
<dbReference type="PROSITE" id="PS51257">
    <property type="entry name" value="PROKAR_LIPOPROTEIN"/>
    <property type="match status" value="1"/>
</dbReference>
<dbReference type="AlphaFoldDB" id="A0A1G9UWD8"/>
<evidence type="ECO:0000259" key="7">
    <source>
        <dbReference type="Pfam" id="PF02687"/>
    </source>
</evidence>
<comment type="subcellular location">
    <subcellularLocation>
        <location evidence="1">Cell membrane</location>
        <topology evidence="1">Multi-pass membrane protein</topology>
    </subcellularLocation>
</comment>
<evidence type="ECO:0000256" key="3">
    <source>
        <dbReference type="ARBA" id="ARBA00022692"/>
    </source>
</evidence>
<reference evidence="9 10" key="1">
    <citation type="submission" date="2016-10" db="EMBL/GenBank/DDBJ databases">
        <authorList>
            <person name="de Groot N.N."/>
        </authorList>
    </citation>
    <scope>NUCLEOTIDE SEQUENCE [LARGE SCALE GENOMIC DNA]</scope>
    <source>
        <strain evidence="9 10">DSM 25186</strain>
    </source>
</reference>
<feature type="transmembrane region" description="Helical" evidence="6">
    <location>
        <begin position="427"/>
        <end position="451"/>
    </location>
</feature>
<evidence type="ECO:0000313" key="10">
    <source>
        <dbReference type="Proteomes" id="UP000198510"/>
    </source>
</evidence>
<keyword evidence="4 6" id="KW-1133">Transmembrane helix</keyword>
<feature type="transmembrane region" description="Helical" evidence="6">
    <location>
        <begin position="769"/>
        <end position="787"/>
    </location>
</feature>
<keyword evidence="2" id="KW-1003">Cell membrane</keyword>
<dbReference type="STRING" id="1075417.SAMN05421823_11813"/>
<keyword evidence="3 6" id="KW-0812">Transmembrane</keyword>
<evidence type="ECO:0000256" key="5">
    <source>
        <dbReference type="ARBA" id="ARBA00023136"/>
    </source>
</evidence>
<dbReference type="Proteomes" id="UP000198510">
    <property type="component" value="Unassembled WGS sequence"/>
</dbReference>
<evidence type="ECO:0000256" key="4">
    <source>
        <dbReference type="ARBA" id="ARBA00022989"/>
    </source>
</evidence>
<dbReference type="OrthoDB" id="5933722at2"/>
<accession>A0A1G9UWD8</accession>
<dbReference type="Pfam" id="PF12704">
    <property type="entry name" value="MacB_PCD"/>
    <property type="match status" value="1"/>
</dbReference>
<feature type="domain" description="ABC3 transporter permease C-terminal" evidence="7">
    <location>
        <begin position="294"/>
        <end position="410"/>
    </location>
</feature>
<dbReference type="EMBL" id="FNFO01000018">
    <property type="protein sequence ID" value="SDM64130.1"/>
    <property type="molecule type" value="Genomic_DNA"/>
</dbReference>
<feature type="transmembrane region" description="Helical" evidence="6">
    <location>
        <begin position="291"/>
        <end position="310"/>
    </location>
</feature>
<feature type="domain" description="MacB-like periplasmic core" evidence="8">
    <location>
        <begin position="20"/>
        <end position="242"/>
    </location>
</feature>
<organism evidence="9 10">
    <name type="scientific">Catalinimonas alkaloidigena</name>
    <dbReference type="NCBI Taxonomy" id="1075417"/>
    <lineage>
        <taxon>Bacteria</taxon>
        <taxon>Pseudomonadati</taxon>
        <taxon>Bacteroidota</taxon>
        <taxon>Cytophagia</taxon>
        <taxon>Cytophagales</taxon>
        <taxon>Catalimonadaceae</taxon>
        <taxon>Catalinimonas</taxon>
    </lineage>
</organism>
<dbReference type="RefSeq" id="WP_089688467.1">
    <property type="nucleotide sequence ID" value="NZ_FNFO01000018.1"/>
</dbReference>
<gene>
    <name evidence="9" type="ORF">SAMN05421823_11813</name>
</gene>
<name>A0A1G9UWD8_9BACT</name>
<dbReference type="PANTHER" id="PTHR30572:SF18">
    <property type="entry name" value="ABC-TYPE MACROLIDE FAMILY EXPORT SYSTEM PERMEASE COMPONENT 2"/>
    <property type="match status" value="1"/>
</dbReference>
<feature type="transmembrane region" description="Helical" evidence="6">
    <location>
        <begin position="21"/>
        <end position="42"/>
    </location>
</feature>
<feature type="transmembrane region" description="Helical" evidence="6">
    <location>
        <begin position="382"/>
        <end position="406"/>
    </location>
</feature>
<feature type="domain" description="ABC3 transporter permease C-terminal" evidence="7">
    <location>
        <begin position="685"/>
        <end position="795"/>
    </location>
</feature>
<dbReference type="InterPro" id="IPR050250">
    <property type="entry name" value="Macrolide_Exporter_MacB"/>
</dbReference>
<protein>
    <submittedName>
        <fullName evidence="9">Putative ABC transport system permease protein</fullName>
    </submittedName>
</protein>
<keyword evidence="10" id="KW-1185">Reference proteome</keyword>
<keyword evidence="5 6" id="KW-0472">Membrane</keyword>
<dbReference type="InterPro" id="IPR025857">
    <property type="entry name" value="MacB_PCD"/>
</dbReference>
<dbReference type="PANTHER" id="PTHR30572">
    <property type="entry name" value="MEMBRANE COMPONENT OF TRANSPORTER-RELATED"/>
    <property type="match status" value="1"/>
</dbReference>
<proteinExistence type="predicted"/>
<evidence type="ECO:0000256" key="1">
    <source>
        <dbReference type="ARBA" id="ARBA00004651"/>
    </source>
</evidence>
<evidence type="ECO:0000256" key="2">
    <source>
        <dbReference type="ARBA" id="ARBA00022475"/>
    </source>
</evidence>